<protein>
    <submittedName>
        <fullName evidence="2">DUF1837 domain-containing protein</fullName>
    </submittedName>
</protein>
<name>A0AAP4Q0C4_9BACT</name>
<dbReference type="InterPro" id="IPR014976">
    <property type="entry name" value="AbpA_HamA_C"/>
</dbReference>
<evidence type="ECO:0000313" key="3">
    <source>
        <dbReference type="Proteomes" id="UP001171508"/>
    </source>
</evidence>
<organism evidence="2 3">
    <name type="scientific">Aliarcobacter butzleri</name>
    <dbReference type="NCBI Taxonomy" id="28197"/>
    <lineage>
        <taxon>Bacteria</taxon>
        <taxon>Pseudomonadati</taxon>
        <taxon>Campylobacterota</taxon>
        <taxon>Epsilonproteobacteria</taxon>
        <taxon>Campylobacterales</taxon>
        <taxon>Arcobacteraceae</taxon>
        <taxon>Aliarcobacter</taxon>
    </lineage>
</organism>
<dbReference type="Pfam" id="PF08878">
    <property type="entry name" value="HamA"/>
    <property type="match status" value="1"/>
</dbReference>
<accession>A0AAP4Q0C4</accession>
<dbReference type="Proteomes" id="UP001171508">
    <property type="component" value="Unassembled WGS sequence"/>
</dbReference>
<proteinExistence type="predicted"/>
<dbReference type="RefSeq" id="WP_066358455.1">
    <property type="nucleotide sequence ID" value="NZ_JAPZCV010000032.1"/>
</dbReference>
<reference evidence="2" key="1">
    <citation type="journal article" date="2023" name="Microorganisms">
        <title>Genomic Characterization of Arcobacter butzleri Strains Isolated from Various Sources in Lithuania.</title>
        <authorList>
            <person name="Uljanovas D."/>
            <person name="Golz G."/>
            <person name="Fleischmann S."/>
            <person name="Kudirkiene E."/>
            <person name="Kasetiene N."/>
            <person name="Grineviciene A."/>
            <person name="Tamuleviciene E."/>
            <person name="Aksomaitiene J."/>
            <person name="Alter T."/>
            <person name="Malakauskas M."/>
        </authorList>
    </citation>
    <scope>NUCLEOTIDE SEQUENCE</scope>
    <source>
        <strain evidence="2">H19</strain>
    </source>
</reference>
<evidence type="ECO:0000259" key="1">
    <source>
        <dbReference type="Pfam" id="PF08878"/>
    </source>
</evidence>
<gene>
    <name evidence="2" type="ORF">PJV92_10905</name>
</gene>
<comment type="caution">
    <text evidence="2">The sequence shown here is derived from an EMBL/GenBank/DDBJ whole genome shotgun (WGS) entry which is preliminary data.</text>
</comment>
<dbReference type="EMBL" id="JAQJJM010000034">
    <property type="protein sequence ID" value="MDN5133231.1"/>
    <property type="molecule type" value="Genomic_DNA"/>
</dbReference>
<feature type="domain" description="Anti-bacteriophage protein A/HamA C-terminal" evidence="1">
    <location>
        <begin position="24"/>
        <end position="312"/>
    </location>
</feature>
<reference evidence="2" key="2">
    <citation type="submission" date="2023-01" db="EMBL/GenBank/DDBJ databases">
        <authorList>
            <person name="Uljanovas D."/>
        </authorList>
    </citation>
    <scope>NUCLEOTIDE SEQUENCE</scope>
    <source>
        <strain evidence="2">H19</strain>
    </source>
</reference>
<sequence length="312" mass="36845">MSELDNYLIASKVYYDKVFDRVEHSNVINGVDVELHFKYLKFNPNGIPKLDKLVEILFSYFTHYCFSSRKRSSAGMDEIEKEQFISSLKDEARELFRKWKDEDITPDNQPKAGEVGEMILWLLTEVILKAPQIVAKMDLKTNTQLEVFGSDGIHVKIDDNDILNLYFGEAKFYNDIYGALDSAFGSIEKFHEDAMYKREYNLVTTHYKHLNQEKKDKVYSYITNQINDDEVKIRHACLIGYDWGEYQKLSDINEKQAFIDNFTSIYQTETERLTRLIQTRFDRFSRKEFAFDVFFLPFKSVQELRDTFNAKL</sequence>
<evidence type="ECO:0000313" key="2">
    <source>
        <dbReference type="EMBL" id="MDN5133231.1"/>
    </source>
</evidence>
<dbReference type="AlphaFoldDB" id="A0AAP4Q0C4"/>